<evidence type="ECO:0000256" key="3">
    <source>
        <dbReference type="ARBA" id="ARBA00022723"/>
    </source>
</evidence>
<dbReference type="GO" id="GO:0046872">
    <property type="term" value="F:metal ion binding"/>
    <property type="evidence" value="ECO:0007669"/>
    <property type="project" value="UniProtKB-KW"/>
</dbReference>
<evidence type="ECO:0000256" key="4">
    <source>
        <dbReference type="ARBA" id="ARBA00022801"/>
    </source>
</evidence>
<keyword evidence="6" id="KW-0482">Metalloprotease</keyword>
<evidence type="ECO:0000256" key="1">
    <source>
        <dbReference type="ARBA" id="ARBA00001947"/>
    </source>
</evidence>
<dbReference type="AlphaFoldDB" id="X1LBE9"/>
<evidence type="ECO:0000256" key="2">
    <source>
        <dbReference type="ARBA" id="ARBA00022670"/>
    </source>
</evidence>
<keyword evidence="2" id="KW-0645">Protease</keyword>
<reference evidence="8" key="1">
    <citation type="journal article" date="2014" name="Front. Microbiol.">
        <title>High frequency of phylogenetically diverse reductive dehalogenase-homologous genes in deep subseafloor sedimentary metagenomes.</title>
        <authorList>
            <person name="Kawai M."/>
            <person name="Futagami T."/>
            <person name="Toyoda A."/>
            <person name="Takaki Y."/>
            <person name="Nishi S."/>
            <person name="Hori S."/>
            <person name="Arai W."/>
            <person name="Tsubouchi T."/>
            <person name="Morono Y."/>
            <person name="Uchiyama I."/>
            <person name="Ito T."/>
            <person name="Fujiyama A."/>
            <person name="Inagaki F."/>
            <person name="Takami H."/>
        </authorList>
    </citation>
    <scope>NUCLEOTIDE SEQUENCE</scope>
    <source>
        <strain evidence="8">Expedition CK06-06</strain>
    </source>
</reference>
<keyword evidence="5" id="KW-0862">Zinc</keyword>
<keyword evidence="4" id="KW-0378">Hydrolase</keyword>
<feature type="non-terminal residue" evidence="8">
    <location>
        <position position="1"/>
    </location>
</feature>
<evidence type="ECO:0000313" key="8">
    <source>
        <dbReference type="EMBL" id="GAI16423.1"/>
    </source>
</evidence>
<evidence type="ECO:0000259" key="7">
    <source>
        <dbReference type="Pfam" id="PF01432"/>
    </source>
</evidence>
<dbReference type="Gene3D" id="1.10.1370.20">
    <property type="entry name" value="Oligoendopeptidase f, C-terminal domain"/>
    <property type="match status" value="1"/>
</dbReference>
<name>X1LBE9_9ZZZZ</name>
<dbReference type="InterPro" id="IPR042088">
    <property type="entry name" value="OligoPept_F_C"/>
</dbReference>
<dbReference type="Pfam" id="PF01432">
    <property type="entry name" value="Peptidase_M3"/>
    <property type="match status" value="1"/>
</dbReference>
<sequence>YSNKTQPYPTADYSIFVAEVASTFNEALLIHKMLKEIKDDDTRLSLLMNYLDSIKGTVFRQTQFAEFELRIHEKAERGEPLTGDVLSELYGEILKKYYGHDKGLCHIDDLYAVEWAYVPHFYYNFYVYQYSTSFTASTALAEKVLGKEKGAVGKYIEFISSGGSDYPIELLKKAGVDMT</sequence>
<feature type="domain" description="Peptidase M3A/M3B catalytic" evidence="7">
    <location>
        <begin position="1"/>
        <end position="179"/>
    </location>
</feature>
<protein>
    <recommendedName>
        <fullName evidence="7">Peptidase M3A/M3B catalytic domain-containing protein</fullName>
    </recommendedName>
</protein>
<gene>
    <name evidence="8" type="ORF">S06H3_11502</name>
</gene>
<dbReference type="InterPro" id="IPR001567">
    <property type="entry name" value="Pept_M3A_M3B_dom"/>
</dbReference>
<dbReference type="EMBL" id="BARV01005594">
    <property type="protein sequence ID" value="GAI16423.1"/>
    <property type="molecule type" value="Genomic_DNA"/>
</dbReference>
<comment type="caution">
    <text evidence="8">The sequence shown here is derived from an EMBL/GenBank/DDBJ whole genome shotgun (WGS) entry which is preliminary data.</text>
</comment>
<proteinExistence type="predicted"/>
<keyword evidence="3" id="KW-0479">Metal-binding</keyword>
<feature type="non-terminal residue" evidence="8">
    <location>
        <position position="179"/>
    </location>
</feature>
<evidence type="ECO:0000256" key="6">
    <source>
        <dbReference type="ARBA" id="ARBA00023049"/>
    </source>
</evidence>
<dbReference type="GO" id="GO:0006508">
    <property type="term" value="P:proteolysis"/>
    <property type="evidence" value="ECO:0007669"/>
    <property type="project" value="UniProtKB-KW"/>
</dbReference>
<evidence type="ECO:0000256" key="5">
    <source>
        <dbReference type="ARBA" id="ARBA00022833"/>
    </source>
</evidence>
<organism evidence="8">
    <name type="scientific">marine sediment metagenome</name>
    <dbReference type="NCBI Taxonomy" id="412755"/>
    <lineage>
        <taxon>unclassified sequences</taxon>
        <taxon>metagenomes</taxon>
        <taxon>ecological metagenomes</taxon>
    </lineage>
</organism>
<dbReference type="SUPFAM" id="SSF55486">
    <property type="entry name" value="Metalloproteases ('zincins'), catalytic domain"/>
    <property type="match status" value="1"/>
</dbReference>
<accession>X1LBE9</accession>
<dbReference type="GO" id="GO:0004222">
    <property type="term" value="F:metalloendopeptidase activity"/>
    <property type="evidence" value="ECO:0007669"/>
    <property type="project" value="InterPro"/>
</dbReference>
<comment type="cofactor">
    <cofactor evidence="1">
        <name>Zn(2+)</name>
        <dbReference type="ChEBI" id="CHEBI:29105"/>
    </cofactor>
</comment>